<reference evidence="1" key="1">
    <citation type="submission" date="2019-03" db="EMBL/GenBank/DDBJ databases">
        <title>Single cell metagenomics reveals metabolic interactions within the superorganism composed of flagellate Streblomastix strix and complex community of Bacteroidetes bacteria on its surface.</title>
        <authorList>
            <person name="Treitli S.C."/>
            <person name="Kolisko M."/>
            <person name="Husnik F."/>
            <person name="Keeling P."/>
            <person name="Hampl V."/>
        </authorList>
    </citation>
    <scope>NUCLEOTIDE SEQUENCE</scope>
    <source>
        <strain evidence="1">STM</strain>
    </source>
</reference>
<comment type="caution">
    <text evidence="1">The sequence shown here is derived from an EMBL/GenBank/DDBJ whole genome shotgun (WGS) entry which is preliminary data.</text>
</comment>
<name>A0A5J4RT22_9ZZZZ</name>
<dbReference type="EMBL" id="SNRY01000751">
    <property type="protein sequence ID" value="KAA6336884.1"/>
    <property type="molecule type" value="Genomic_DNA"/>
</dbReference>
<sequence length="45" mass="5388">MKKKIPKPGTPYFIACELRDHLRVKFHNKDIEVIPYSEPDRHLQV</sequence>
<protein>
    <submittedName>
        <fullName evidence="1">Uncharacterized protein</fullName>
    </submittedName>
</protein>
<gene>
    <name evidence="1" type="ORF">EZS27_014995</name>
</gene>
<evidence type="ECO:0000313" key="1">
    <source>
        <dbReference type="EMBL" id="KAA6336884.1"/>
    </source>
</evidence>
<organism evidence="1">
    <name type="scientific">termite gut metagenome</name>
    <dbReference type="NCBI Taxonomy" id="433724"/>
    <lineage>
        <taxon>unclassified sequences</taxon>
        <taxon>metagenomes</taxon>
        <taxon>organismal metagenomes</taxon>
    </lineage>
</organism>
<proteinExistence type="predicted"/>
<accession>A0A5J4RT22</accession>
<dbReference type="AlphaFoldDB" id="A0A5J4RT22"/>